<dbReference type="AlphaFoldDB" id="A0A4R1MZQ5"/>
<dbReference type="Proteomes" id="UP000294545">
    <property type="component" value="Unassembled WGS sequence"/>
</dbReference>
<reference evidence="1 2" key="1">
    <citation type="submission" date="2019-03" db="EMBL/GenBank/DDBJ databases">
        <title>Genomic Encyclopedia of Type Strains, Phase IV (KMG-IV): sequencing the most valuable type-strain genomes for metagenomic binning, comparative biology and taxonomic classification.</title>
        <authorList>
            <person name="Goeker M."/>
        </authorList>
    </citation>
    <scope>NUCLEOTIDE SEQUENCE [LARGE SCALE GENOMIC DNA]</scope>
    <source>
        <strain evidence="1 2">DSM 24176</strain>
    </source>
</reference>
<gene>
    <name evidence="1" type="ORF">EDC19_0479</name>
</gene>
<evidence type="ECO:0000313" key="1">
    <source>
        <dbReference type="EMBL" id="TCK98062.1"/>
    </source>
</evidence>
<dbReference type="EMBL" id="SMGQ01000011">
    <property type="protein sequence ID" value="TCK98062.1"/>
    <property type="molecule type" value="Genomic_DNA"/>
</dbReference>
<accession>A0A4R1MZQ5</accession>
<keyword evidence="2" id="KW-1185">Reference proteome</keyword>
<organism evidence="1 2">
    <name type="scientific">Natranaerovirga hydrolytica</name>
    <dbReference type="NCBI Taxonomy" id="680378"/>
    <lineage>
        <taxon>Bacteria</taxon>
        <taxon>Bacillati</taxon>
        <taxon>Bacillota</taxon>
        <taxon>Clostridia</taxon>
        <taxon>Lachnospirales</taxon>
        <taxon>Natranaerovirgaceae</taxon>
        <taxon>Natranaerovirga</taxon>
    </lineage>
</organism>
<sequence length="81" mass="8908">MSISKSNLDCLTALYATSTFQRILSGGPLDRELLLAAQVALINARIPFDVVYTEPTGRVPANAQLVINVNPNLRITFIFFL</sequence>
<proteinExistence type="predicted"/>
<protein>
    <submittedName>
        <fullName evidence="1">Uncharacterized protein</fullName>
    </submittedName>
</protein>
<dbReference type="RefSeq" id="WP_132279950.1">
    <property type="nucleotide sequence ID" value="NZ_SMGQ01000011.1"/>
</dbReference>
<name>A0A4R1MZQ5_9FIRM</name>
<comment type="caution">
    <text evidence="1">The sequence shown here is derived from an EMBL/GenBank/DDBJ whole genome shotgun (WGS) entry which is preliminary data.</text>
</comment>
<evidence type="ECO:0000313" key="2">
    <source>
        <dbReference type="Proteomes" id="UP000294545"/>
    </source>
</evidence>